<keyword evidence="2" id="KW-1185">Reference proteome</keyword>
<dbReference type="EMBL" id="KZ308746">
    <property type="protein sequence ID" value="KAG8233739.1"/>
    <property type="molecule type" value="Genomic_DNA"/>
</dbReference>
<reference evidence="1" key="2">
    <citation type="submission" date="2017-10" db="EMBL/GenBank/DDBJ databases">
        <title>Ladona fulva Genome sequencing and assembly.</title>
        <authorList>
            <person name="Murali S."/>
            <person name="Richards S."/>
            <person name="Bandaranaike D."/>
            <person name="Bellair M."/>
            <person name="Blankenburg K."/>
            <person name="Chao H."/>
            <person name="Dinh H."/>
            <person name="Doddapaneni H."/>
            <person name="Dugan-Rocha S."/>
            <person name="Elkadiri S."/>
            <person name="Gnanaolivu R."/>
            <person name="Hernandez B."/>
            <person name="Skinner E."/>
            <person name="Javaid M."/>
            <person name="Lee S."/>
            <person name="Li M."/>
            <person name="Ming W."/>
            <person name="Munidasa M."/>
            <person name="Muniz J."/>
            <person name="Nguyen L."/>
            <person name="Hughes D."/>
            <person name="Osuji N."/>
            <person name="Pu L.-L."/>
            <person name="Puazo M."/>
            <person name="Qu C."/>
            <person name="Quiroz J."/>
            <person name="Raj R."/>
            <person name="Weissenberger G."/>
            <person name="Xin Y."/>
            <person name="Zou X."/>
            <person name="Han Y."/>
            <person name="Worley K."/>
            <person name="Muzny D."/>
            <person name="Gibbs R."/>
        </authorList>
    </citation>
    <scope>NUCLEOTIDE SEQUENCE</scope>
    <source>
        <strain evidence="1">Sampled in the wild</strain>
    </source>
</reference>
<evidence type="ECO:0000313" key="2">
    <source>
        <dbReference type="Proteomes" id="UP000792457"/>
    </source>
</evidence>
<accession>A0A8K0KEE5</accession>
<comment type="caution">
    <text evidence="1">The sequence shown here is derived from an EMBL/GenBank/DDBJ whole genome shotgun (WGS) entry which is preliminary data.</text>
</comment>
<evidence type="ECO:0000313" key="1">
    <source>
        <dbReference type="EMBL" id="KAG8233739.1"/>
    </source>
</evidence>
<organism evidence="1 2">
    <name type="scientific">Ladona fulva</name>
    <name type="common">Scarce chaser dragonfly</name>
    <name type="synonym">Libellula fulva</name>
    <dbReference type="NCBI Taxonomy" id="123851"/>
    <lineage>
        <taxon>Eukaryota</taxon>
        <taxon>Metazoa</taxon>
        <taxon>Ecdysozoa</taxon>
        <taxon>Arthropoda</taxon>
        <taxon>Hexapoda</taxon>
        <taxon>Insecta</taxon>
        <taxon>Pterygota</taxon>
        <taxon>Palaeoptera</taxon>
        <taxon>Odonata</taxon>
        <taxon>Epiprocta</taxon>
        <taxon>Anisoptera</taxon>
        <taxon>Libelluloidea</taxon>
        <taxon>Libellulidae</taxon>
        <taxon>Ladona</taxon>
    </lineage>
</organism>
<sequence length="114" mass="13593">MAQDRLSALLSVERETLETTDFDDGIDQFATVKSRKINLLWTISTTMDVLNTLRLIRRDQKNRHLRVFSDMRIHKRHLRDTSNLFEASDMQLILKREDVIYVTKMFVNFCCEIR</sequence>
<dbReference type="AlphaFoldDB" id="A0A8K0KEE5"/>
<protein>
    <submittedName>
        <fullName evidence="1">Uncharacterized protein</fullName>
    </submittedName>
</protein>
<proteinExistence type="predicted"/>
<reference evidence="1" key="1">
    <citation type="submission" date="2013-04" db="EMBL/GenBank/DDBJ databases">
        <authorList>
            <person name="Qu J."/>
            <person name="Murali S.C."/>
            <person name="Bandaranaike D."/>
            <person name="Bellair M."/>
            <person name="Blankenburg K."/>
            <person name="Chao H."/>
            <person name="Dinh H."/>
            <person name="Doddapaneni H."/>
            <person name="Downs B."/>
            <person name="Dugan-Rocha S."/>
            <person name="Elkadiri S."/>
            <person name="Gnanaolivu R.D."/>
            <person name="Hernandez B."/>
            <person name="Javaid M."/>
            <person name="Jayaseelan J.C."/>
            <person name="Lee S."/>
            <person name="Li M."/>
            <person name="Ming W."/>
            <person name="Munidasa M."/>
            <person name="Muniz J."/>
            <person name="Nguyen L."/>
            <person name="Ongeri F."/>
            <person name="Osuji N."/>
            <person name="Pu L.-L."/>
            <person name="Puazo M."/>
            <person name="Qu C."/>
            <person name="Quiroz J."/>
            <person name="Raj R."/>
            <person name="Weissenberger G."/>
            <person name="Xin Y."/>
            <person name="Zou X."/>
            <person name="Han Y."/>
            <person name="Richards S."/>
            <person name="Worley K."/>
            <person name="Muzny D."/>
            <person name="Gibbs R."/>
        </authorList>
    </citation>
    <scope>NUCLEOTIDE SEQUENCE</scope>
    <source>
        <strain evidence="1">Sampled in the wild</strain>
    </source>
</reference>
<name>A0A8K0KEE5_LADFU</name>
<gene>
    <name evidence="1" type="ORF">J437_LFUL003809</name>
</gene>
<dbReference type="Proteomes" id="UP000792457">
    <property type="component" value="Unassembled WGS sequence"/>
</dbReference>